<keyword evidence="2" id="KW-0732">Signal</keyword>
<evidence type="ECO:0000256" key="2">
    <source>
        <dbReference type="SAM" id="SignalP"/>
    </source>
</evidence>
<comment type="caution">
    <text evidence="3">The sequence shown here is derived from an EMBL/GenBank/DDBJ whole genome shotgun (WGS) entry which is preliminary data.</text>
</comment>
<evidence type="ECO:0000313" key="3">
    <source>
        <dbReference type="EMBL" id="TWU60869.1"/>
    </source>
</evidence>
<sequence length="525" mass="55316" precursor="true">MDRTPNRFANSPRISLALACAAAIAIAGAPSASGQVRGKSPDRGVYQPPKLESVAVEEIPSRRDNGAEQTFATKEAESQQSEPPSALQTVGHEEVVLVAPHTNIIGSGAVHHDTPAFYEESSDFGDFPSPMHYDGGCDGNCGGGCDRGCDGGCGASGCDSMGCGGCSNGSICFSRDQWFGGIELRMMFRNGDRLPALITTGPSTDLATAGRLDQATTSILAGGDKEYTDASFGGLVTLGTWLDDSQCRSLVLRGWAASEDSFGFDSDQNRNSVLARPFNNSAVTPSEPSTIVVAFPTAASGSVHVAGSSNVYGGDISVRQFWYGNYGGTVDLLYGYQYMRMNEDLNVSSTSLSLDGSFGPAGSVISIGDSIDAINDFHGGQLGIASNYREGCWSFRTLTKVGFGSLRRTAKRSGSTVTQSGADVFNDPNGLLVRSTNAGTQTDHTFGWVPELDLSLGWHRFPHFDVTLGYHIIAMTDALRVSGALDPNLASNLSDPLVGGSNPSAGLSFDTFYVQGVHLGLQYVY</sequence>
<feature type="chain" id="PRO_5023007616" evidence="2">
    <location>
        <begin position="33"/>
        <end position="525"/>
    </location>
</feature>
<protein>
    <submittedName>
        <fullName evidence="3">Uncharacterized protein</fullName>
    </submittedName>
</protein>
<dbReference type="AlphaFoldDB" id="A0A5C6FLC5"/>
<dbReference type="OrthoDB" id="292752at2"/>
<feature type="region of interest" description="Disordered" evidence="1">
    <location>
        <begin position="30"/>
        <end position="65"/>
    </location>
</feature>
<dbReference type="Proteomes" id="UP000318288">
    <property type="component" value="Unassembled WGS sequence"/>
</dbReference>
<evidence type="ECO:0000313" key="4">
    <source>
        <dbReference type="Proteomes" id="UP000318288"/>
    </source>
</evidence>
<gene>
    <name evidence="3" type="ORF">Poly51_11510</name>
</gene>
<organism evidence="3 4">
    <name type="scientific">Rubripirellula tenax</name>
    <dbReference type="NCBI Taxonomy" id="2528015"/>
    <lineage>
        <taxon>Bacteria</taxon>
        <taxon>Pseudomonadati</taxon>
        <taxon>Planctomycetota</taxon>
        <taxon>Planctomycetia</taxon>
        <taxon>Pirellulales</taxon>
        <taxon>Pirellulaceae</taxon>
        <taxon>Rubripirellula</taxon>
    </lineage>
</organism>
<dbReference type="EMBL" id="SJPW01000001">
    <property type="protein sequence ID" value="TWU60869.1"/>
    <property type="molecule type" value="Genomic_DNA"/>
</dbReference>
<evidence type="ECO:0000256" key="1">
    <source>
        <dbReference type="SAM" id="MobiDB-lite"/>
    </source>
</evidence>
<name>A0A5C6FLC5_9BACT</name>
<dbReference type="InterPro" id="IPR011446">
    <property type="entry name" value="BBP7"/>
</dbReference>
<dbReference type="Pfam" id="PF07585">
    <property type="entry name" value="BBP7"/>
    <property type="match status" value="1"/>
</dbReference>
<feature type="signal peptide" evidence="2">
    <location>
        <begin position="1"/>
        <end position="32"/>
    </location>
</feature>
<dbReference type="RefSeq" id="WP_146454972.1">
    <property type="nucleotide sequence ID" value="NZ_SJPW01000001.1"/>
</dbReference>
<proteinExistence type="predicted"/>
<reference evidence="3 4" key="1">
    <citation type="submission" date="2019-02" db="EMBL/GenBank/DDBJ databases">
        <title>Deep-cultivation of Planctomycetes and their phenomic and genomic characterization uncovers novel biology.</title>
        <authorList>
            <person name="Wiegand S."/>
            <person name="Jogler M."/>
            <person name="Boedeker C."/>
            <person name="Pinto D."/>
            <person name="Vollmers J."/>
            <person name="Rivas-Marin E."/>
            <person name="Kohn T."/>
            <person name="Peeters S.H."/>
            <person name="Heuer A."/>
            <person name="Rast P."/>
            <person name="Oberbeckmann S."/>
            <person name="Bunk B."/>
            <person name="Jeske O."/>
            <person name="Meyerdierks A."/>
            <person name="Storesund J.E."/>
            <person name="Kallscheuer N."/>
            <person name="Luecker S."/>
            <person name="Lage O.M."/>
            <person name="Pohl T."/>
            <person name="Merkel B.J."/>
            <person name="Hornburger P."/>
            <person name="Mueller R.-W."/>
            <person name="Bruemmer F."/>
            <person name="Labrenz M."/>
            <person name="Spormann A.M."/>
            <person name="Op Den Camp H."/>
            <person name="Overmann J."/>
            <person name="Amann R."/>
            <person name="Jetten M.S.M."/>
            <person name="Mascher T."/>
            <person name="Medema M.H."/>
            <person name="Devos D.P."/>
            <person name="Kaster A.-K."/>
            <person name="Ovreas L."/>
            <person name="Rohde M."/>
            <person name="Galperin M.Y."/>
            <person name="Jogler C."/>
        </authorList>
    </citation>
    <scope>NUCLEOTIDE SEQUENCE [LARGE SCALE GENOMIC DNA]</scope>
    <source>
        <strain evidence="3 4">Poly51</strain>
    </source>
</reference>
<accession>A0A5C6FLC5</accession>
<keyword evidence="4" id="KW-1185">Reference proteome</keyword>